<evidence type="ECO:0000313" key="7">
    <source>
        <dbReference type="Proteomes" id="UP001168098"/>
    </source>
</evidence>
<evidence type="ECO:0000313" key="6">
    <source>
        <dbReference type="EMBL" id="KAJ9691698.1"/>
    </source>
</evidence>
<evidence type="ECO:0000256" key="3">
    <source>
        <dbReference type="ARBA" id="ARBA00022471"/>
    </source>
</evidence>
<keyword evidence="5" id="KW-0732">Signal</keyword>
<evidence type="ECO:0000256" key="5">
    <source>
        <dbReference type="ARBA" id="ARBA00022729"/>
    </source>
</evidence>
<dbReference type="GO" id="GO:0060320">
    <property type="term" value="P:rejection of self pollen"/>
    <property type="evidence" value="ECO:0007669"/>
    <property type="project" value="UniProtKB-KW"/>
</dbReference>
<dbReference type="Proteomes" id="UP001168098">
    <property type="component" value="Unassembled WGS sequence"/>
</dbReference>
<protein>
    <recommendedName>
        <fullName evidence="8">S-protein homolog</fullName>
    </recommendedName>
</protein>
<proteinExistence type="inferred from homology"/>
<evidence type="ECO:0000256" key="4">
    <source>
        <dbReference type="ARBA" id="ARBA00022525"/>
    </source>
</evidence>
<comment type="subcellular location">
    <subcellularLocation>
        <location evidence="1">Secreted</location>
    </subcellularLocation>
</comment>
<dbReference type="EMBL" id="JARBHA010000010">
    <property type="protein sequence ID" value="KAJ9691698.1"/>
    <property type="molecule type" value="Genomic_DNA"/>
</dbReference>
<keyword evidence="3" id="KW-0713">Self-incompatibility</keyword>
<organism evidence="6 7">
    <name type="scientific">Vitis rotundifolia</name>
    <name type="common">Muscadine grape</name>
    <dbReference type="NCBI Taxonomy" id="103349"/>
    <lineage>
        <taxon>Eukaryota</taxon>
        <taxon>Viridiplantae</taxon>
        <taxon>Streptophyta</taxon>
        <taxon>Embryophyta</taxon>
        <taxon>Tracheophyta</taxon>
        <taxon>Spermatophyta</taxon>
        <taxon>Magnoliopsida</taxon>
        <taxon>eudicotyledons</taxon>
        <taxon>Gunneridae</taxon>
        <taxon>Pentapetalae</taxon>
        <taxon>rosids</taxon>
        <taxon>Vitales</taxon>
        <taxon>Vitaceae</taxon>
        <taxon>Viteae</taxon>
        <taxon>Vitis</taxon>
    </lineage>
</organism>
<accession>A0AA38ZM96</accession>
<dbReference type="GO" id="GO:0005576">
    <property type="term" value="C:extracellular region"/>
    <property type="evidence" value="ECO:0007669"/>
    <property type="project" value="UniProtKB-SubCell"/>
</dbReference>
<keyword evidence="7" id="KW-1185">Reference proteome</keyword>
<dbReference type="Pfam" id="PF05938">
    <property type="entry name" value="Self-incomp_S1"/>
    <property type="match status" value="1"/>
</dbReference>
<evidence type="ECO:0000256" key="2">
    <source>
        <dbReference type="ARBA" id="ARBA00005581"/>
    </source>
</evidence>
<gene>
    <name evidence="6" type="ORF">PVL29_013777</name>
</gene>
<keyword evidence="4" id="KW-0964">Secreted</keyword>
<evidence type="ECO:0000256" key="1">
    <source>
        <dbReference type="ARBA" id="ARBA00004613"/>
    </source>
</evidence>
<dbReference type="InterPro" id="IPR010264">
    <property type="entry name" value="Self-incomp_S1"/>
</dbReference>
<comment type="similarity">
    <text evidence="2">Belongs to the plant self-incompatibility (S1) protein family.</text>
</comment>
<evidence type="ECO:0008006" key="8">
    <source>
        <dbReference type="Google" id="ProtNLM"/>
    </source>
</evidence>
<comment type="caution">
    <text evidence="6">The sequence shown here is derived from an EMBL/GenBank/DDBJ whole genome shotgun (WGS) entry which is preliminary data.</text>
</comment>
<sequence length="132" mass="15609">MDLTLLRKFHAFILIVVIISLCASTGFSFETHVYMTNNLGDNTIIYLHCLKNFEEMGHQQIPYHWTCQWWFRVTYPGLLLCEANVQGAKQLQFLAYNTSKNTCRGDCHWNFTQQGVFQNLNGEWKLQYKWPH</sequence>
<name>A0AA38ZM96_VITRO</name>
<reference evidence="6 7" key="1">
    <citation type="journal article" date="2023" name="BMC Biotechnol.">
        <title>Vitis rotundifolia cv Carlos genome sequencing.</title>
        <authorList>
            <person name="Huff M."/>
            <person name="Hulse-Kemp A."/>
            <person name="Scheffler B."/>
            <person name="Youngblood R."/>
            <person name="Simpson S."/>
            <person name="Babiker E."/>
            <person name="Staton M."/>
        </authorList>
    </citation>
    <scope>NUCLEOTIDE SEQUENCE [LARGE SCALE GENOMIC DNA]</scope>
    <source>
        <tissue evidence="6">Leaf</tissue>
    </source>
</reference>
<dbReference type="AlphaFoldDB" id="A0AA38ZM96"/>